<reference evidence="1 2" key="1">
    <citation type="journal article" date="2012" name="Genome Biol.">
        <title>Sequencing three crocodilian genomes to illuminate the evolution of archosaurs and amniotes.</title>
        <authorList>
            <person name="St John J.A."/>
            <person name="Braun E.L."/>
            <person name="Isberg S.R."/>
            <person name="Miles L.G."/>
            <person name="Chong A.Y."/>
            <person name="Gongora J."/>
            <person name="Dalzell P."/>
            <person name="Moran C."/>
            <person name="Bed'hom B."/>
            <person name="Abzhanov A."/>
            <person name="Burgess S.C."/>
            <person name="Cooksey A.M."/>
            <person name="Castoe T.A."/>
            <person name="Crawford N.G."/>
            <person name="Densmore L.D."/>
            <person name="Drew J.C."/>
            <person name="Edwards S.V."/>
            <person name="Faircloth B.C."/>
            <person name="Fujita M.K."/>
            <person name="Greenwold M.J."/>
            <person name="Hoffmann F.G."/>
            <person name="Howard J.M."/>
            <person name="Iguchi T."/>
            <person name="Janes D.E."/>
            <person name="Khan S.Y."/>
            <person name="Kohno S."/>
            <person name="de Koning A.J."/>
            <person name="Lance S.L."/>
            <person name="McCarthy F.M."/>
            <person name="McCormack J.E."/>
            <person name="Merchant M.E."/>
            <person name="Peterson D.G."/>
            <person name="Pollock D.D."/>
            <person name="Pourmand N."/>
            <person name="Raney B.J."/>
            <person name="Roessler K.A."/>
            <person name="Sanford J.R."/>
            <person name="Sawyer R.H."/>
            <person name="Schmidt C.J."/>
            <person name="Triplett E.W."/>
            <person name="Tuberville T.D."/>
            <person name="Venegas-Anaya M."/>
            <person name="Howard J.T."/>
            <person name="Jarvis E.D."/>
            <person name="Guillette L.J.Jr."/>
            <person name="Glenn T.C."/>
            <person name="Green R.E."/>
            <person name="Ray D.A."/>
        </authorList>
    </citation>
    <scope>NUCLEOTIDE SEQUENCE [LARGE SCALE GENOMIC DNA]</scope>
    <source>
        <strain evidence="1">KSC_2009_1</strain>
    </source>
</reference>
<comment type="caution">
    <text evidence="1">The sequence shown here is derived from an EMBL/GenBank/DDBJ whole genome shotgun (WGS) entry which is preliminary data.</text>
</comment>
<accession>A0A151NBY0</accession>
<protein>
    <submittedName>
        <fullName evidence="1">Uncharacterized protein</fullName>
    </submittedName>
</protein>
<dbReference type="EMBL" id="AKHW03003560">
    <property type="protein sequence ID" value="KYO34290.1"/>
    <property type="molecule type" value="Genomic_DNA"/>
</dbReference>
<gene>
    <name evidence="1" type="ORF">Y1Q_0018166</name>
</gene>
<proteinExistence type="predicted"/>
<dbReference type="AlphaFoldDB" id="A0A151NBY0"/>
<sequence length="99" mass="10898">MYSENIISKLLSDTLPPAACTSSSKEKKMELAGFDLLHLKRRLIGLACGKYPVKPRFETLSDDAAPPIPDDMRVDTAAGHQTTIEQVSSYSWMVDGVKI</sequence>
<evidence type="ECO:0000313" key="1">
    <source>
        <dbReference type="EMBL" id="KYO34290.1"/>
    </source>
</evidence>
<keyword evidence="2" id="KW-1185">Reference proteome</keyword>
<name>A0A151NBY0_ALLMI</name>
<dbReference type="Proteomes" id="UP000050525">
    <property type="component" value="Unassembled WGS sequence"/>
</dbReference>
<organism evidence="1 2">
    <name type="scientific">Alligator mississippiensis</name>
    <name type="common">American alligator</name>
    <dbReference type="NCBI Taxonomy" id="8496"/>
    <lineage>
        <taxon>Eukaryota</taxon>
        <taxon>Metazoa</taxon>
        <taxon>Chordata</taxon>
        <taxon>Craniata</taxon>
        <taxon>Vertebrata</taxon>
        <taxon>Euteleostomi</taxon>
        <taxon>Archelosauria</taxon>
        <taxon>Archosauria</taxon>
        <taxon>Crocodylia</taxon>
        <taxon>Alligatoridae</taxon>
        <taxon>Alligatorinae</taxon>
        <taxon>Alligator</taxon>
    </lineage>
</organism>
<evidence type="ECO:0000313" key="2">
    <source>
        <dbReference type="Proteomes" id="UP000050525"/>
    </source>
</evidence>